<accession>A0A835Y232</accession>
<comment type="caution">
    <text evidence="2">The sequence shown here is derived from an EMBL/GenBank/DDBJ whole genome shotgun (WGS) entry which is preliminary data.</text>
</comment>
<dbReference type="SUPFAM" id="SSF52540">
    <property type="entry name" value="P-loop containing nucleoside triphosphate hydrolases"/>
    <property type="match status" value="1"/>
</dbReference>
<keyword evidence="3" id="KW-1185">Reference proteome</keyword>
<dbReference type="InterPro" id="IPR027417">
    <property type="entry name" value="P-loop_NTPase"/>
</dbReference>
<feature type="compositionally biased region" description="Pro residues" evidence="1">
    <location>
        <begin position="262"/>
        <end position="277"/>
    </location>
</feature>
<dbReference type="GO" id="GO:0016301">
    <property type="term" value="F:kinase activity"/>
    <property type="evidence" value="ECO:0007669"/>
    <property type="project" value="TreeGrafter"/>
</dbReference>
<feature type="compositionally biased region" description="Pro residues" evidence="1">
    <location>
        <begin position="161"/>
        <end position="177"/>
    </location>
</feature>
<reference evidence="2" key="1">
    <citation type="journal article" date="2020" name="bioRxiv">
        <title>Comparative genomics of Chlamydomonas.</title>
        <authorList>
            <person name="Craig R.J."/>
            <person name="Hasan A.R."/>
            <person name="Ness R.W."/>
            <person name="Keightley P.D."/>
        </authorList>
    </citation>
    <scope>NUCLEOTIDE SEQUENCE</scope>
    <source>
        <strain evidence="2">CCAP 11/70</strain>
    </source>
</reference>
<feature type="region of interest" description="Disordered" evidence="1">
    <location>
        <begin position="226"/>
        <end position="277"/>
    </location>
</feature>
<dbReference type="PANTHER" id="PTHR20873:SF0">
    <property type="entry name" value="L-SERYL-TRNA(SEC) KINASE"/>
    <property type="match status" value="1"/>
</dbReference>
<evidence type="ECO:0000256" key="1">
    <source>
        <dbReference type="SAM" id="MobiDB-lite"/>
    </source>
</evidence>
<feature type="compositionally biased region" description="Gly residues" evidence="1">
    <location>
        <begin position="371"/>
        <end position="389"/>
    </location>
</feature>
<proteinExistence type="predicted"/>
<protein>
    <submittedName>
        <fullName evidence="2">Uncharacterized protein</fullName>
    </submittedName>
</protein>
<dbReference type="InterPro" id="IPR052648">
    <property type="entry name" value="Ser-tRNA(Sec)_kinase"/>
</dbReference>
<dbReference type="Gene3D" id="3.40.50.300">
    <property type="entry name" value="P-loop containing nucleotide triphosphate hydrolases"/>
    <property type="match status" value="1"/>
</dbReference>
<organism evidence="2 3">
    <name type="scientific">Edaphochlamys debaryana</name>
    <dbReference type="NCBI Taxonomy" id="47281"/>
    <lineage>
        <taxon>Eukaryota</taxon>
        <taxon>Viridiplantae</taxon>
        <taxon>Chlorophyta</taxon>
        <taxon>core chlorophytes</taxon>
        <taxon>Chlorophyceae</taxon>
        <taxon>CS clade</taxon>
        <taxon>Chlamydomonadales</taxon>
        <taxon>Chlamydomonadales incertae sedis</taxon>
        <taxon>Edaphochlamys</taxon>
    </lineage>
</organism>
<dbReference type="GO" id="GO:0000049">
    <property type="term" value="F:tRNA binding"/>
    <property type="evidence" value="ECO:0007669"/>
    <property type="project" value="TreeGrafter"/>
</dbReference>
<dbReference type="EMBL" id="JAEHOE010000026">
    <property type="protein sequence ID" value="KAG2495122.1"/>
    <property type="molecule type" value="Genomic_DNA"/>
</dbReference>
<dbReference type="PANTHER" id="PTHR20873">
    <property type="entry name" value="L-SERYL-TRNA(SEC) KINASE"/>
    <property type="match status" value="1"/>
</dbReference>
<dbReference type="Pfam" id="PF13671">
    <property type="entry name" value="AAA_33"/>
    <property type="match status" value="1"/>
</dbReference>
<sequence length="426" mass="43239">MRAHIARSTGSLVSSGPGCRVELVTFDDWLHAELREADFGPDAWQRSRSAARQRILALLKPEETCAADAPARAPYTLIIADDNNHLRSMRHELFQAARDHGAAFLQLHVPVSLQDALARNRRRSGVEAVPEEALRRMAAALEPPSPERFAWEAATLALPGPTAPPGSLPGPTAPPGANPCTGAPGAGPASAAVAASLSAPASSTVGLEREAPTAAGVTVTETAPVCSTGAAARPRSPDEAPRSSSCPPAAELGAGPAQPSAPSHPPPDLAAAPPAAPYQPSPELLAALCEALWRAWGPAPPPLPSEEELAAKRAEGQLANAHSYLHGLDLRTRKALGEAVAAAAGAARAAVAQDLNERRRALLAAAREALGGGGPSAEAGGAGEGGSGEGSAAAGRGEGAVALLVRLEAMEAEFMAAVVEAGERLA</sequence>
<dbReference type="Proteomes" id="UP000612055">
    <property type="component" value="Unassembled WGS sequence"/>
</dbReference>
<evidence type="ECO:0000313" key="3">
    <source>
        <dbReference type="Proteomes" id="UP000612055"/>
    </source>
</evidence>
<dbReference type="AlphaFoldDB" id="A0A835Y232"/>
<dbReference type="OrthoDB" id="549411at2759"/>
<evidence type="ECO:0000313" key="2">
    <source>
        <dbReference type="EMBL" id="KAG2495122.1"/>
    </source>
</evidence>
<feature type="region of interest" description="Disordered" evidence="1">
    <location>
        <begin position="371"/>
        <end position="394"/>
    </location>
</feature>
<feature type="region of interest" description="Disordered" evidence="1">
    <location>
        <begin position="157"/>
        <end position="189"/>
    </location>
</feature>
<gene>
    <name evidence="2" type="ORF">HYH03_006732</name>
</gene>
<name>A0A835Y232_9CHLO</name>
<feature type="compositionally biased region" description="Low complexity" evidence="1">
    <location>
        <begin position="178"/>
        <end position="189"/>
    </location>
</feature>